<reference evidence="2" key="1">
    <citation type="journal article" date="2023" name="Mol. Phylogenet. Evol.">
        <title>Genome-scale phylogeny and comparative genomics of the fungal order Sordariales.</title>
        <authorList>
            <person name="Hensen N."/>
            <person name="Bonometti L."/>
            <person name="Westerberg I."/>
            <person name="Brannstrom I.O."/>
            <person name="Guillou S."/>
            <person name="Cros-Aarteil S."/>
            <person name="Calhoun S."/>
            <person name="Haridas S."/>
            <person name="Kuo A."/>
            <person name="Mondo S."/>
            <person name="Pangilinan J."/>
            <person name="Riley R."/>
            <person name="LaButti K."/>
            <person name="Andreopoulos B."/>
            <person name="Lipzen A."/>
            <person name="Chen C."/>
            <person name="Yan M."/>
            <person name="Daum C."/>
            <person name="Ng V."/>
            <person name="Clum A."/>
            <person name="Steindorff A."/>
            <person name="Ohm R.A."/>
            <person name="Martin F."/>
            <person name="Silar P."/>
            <person name="Natvig D.O."/>
            <person name="Lalanne C."/>
            <person name="Gautier V."/>
            <person name="Ament-Velasquez S.L."/>
            <person name="Kruys A."/>
            <person name="Hutchinson M.I."/>
            <person name="Powell A.J."/>
            <person name="Barry K."/>
            <person name="Miller A.N."/>
            <person name="Grigoriev I.V."/>
            <person name="Debuchy R."/>
            <person name="Gladieux P."/>
            <person name="Hiltunen Thoren M."/>
            <person name="Johannesson H."/>
        </authorList>
    </citation>
    <scope>NUCLEOTIDE SEQUENCE [LARGE SCALE GENOMIC DNA]</scope>
    <source>
        <strain evidence="2">CBS 340.73</strain>
    </source>
</reference>
<dbReference type="EMBL" id="MU853759">
    <property type="protein sequence ID" value="KAK3944412.1"/>
    <property type="molecule type" value="Genomic_DNA"/>
</dbReference>
<evidence type="ECO:0000313" key="2">
    <source>
        <dbReference type="Proteomes" id="UP001303473"/>
    </source>
</evidence>
<protein>
    <submittedName>
        <fullName evidence="1">Fic doc family</fullName>
    </submittedName>
</protein>
<dbReference type="SUPFAM" id="SSF140931">
    <property type="entry name" value="Fic-like"/>
    <property type="match status" value="1"/>
</dbReference>
<dbReference type="Proteomes" id="UP001303473">
    <property type="component" value="Unassembled WGS sequence"/>
</dbReference>
<name>A0AAN6NIQ5_9PEZI</name>
<accession>A0AAN6NIQ5</accession>
<dbReference type="InterPro" id="IPR036597">
    <property type="entry name" value="Fido-like_dom_sf"/>
</dbReference>
<comment type="caution">
    <text evidence="1">The sequence shown here is derived from an EMBL/GenBank/DDBJ whole genome shotgun (WGS) entry which is preliminary data.</text>
</comment>
<evidence type="ECO:0000313" key="1">
    <source>
        <dbReference type="EMBL" id="KAK3944412.1"/>
    </source>
</evidence>
<sequence>MSSRVFARSLSSAAKERRDLLLEIYAPFANLDATSSEYKELARTECSSILREIDHVRKCMKRPIGSMAKQLVAEYAHQSLQIEDNHLSRGVSYKIYKPLAASFFCSVDMPSLSLCDLAGGGLPDVPGRSLEADKGQTVELRNLRLGQHRNAPIAVKSNPLRIFPCHLEVLACMRCFFQWREKAHQEKKIHPLILACQITPYFLHIHPFRRDYLRMVRDAKDGKPDELSTGFL</sequence>
<dbReference type="AlphaFoldDB" id="A0AAN6NIQ5"/>
<proteinExistence type="predicted"/>
<organism evidence="1 2">
    <name type="scientific">Diplogelasinospora grovesii</name>
    <dbReference type="NCBI Taxonomy" id="303347"/>
    <lineage>
        <taxon>Eukaryota</taxon>
        <taxon>Fungi</taxon>
        <taxon>Dikarya</taxon>
        <taxon>Ascomycota</taxon>
        <taxon>Pezizomycotina</taxon>
        <taxon>Sordariomycetes</taxon>
        <taxon>Sordariomycetidae</taxon>
        <taxon>Sordariales</taxon>
        <taxon>Diplogelasinosporaceae</taxon>
        <taxon>Diplogelasinospora</taxon>
    </lineage>
</organism>
<keyword evidence="2" id="KW-1185">Reference proteome</keyword>
<dbReference type="Gene3D" id="1.10.3290.10">
    <property type="entry name" value="Fido-like domain"/>
    <property type="match status" value="1"/>
</dbReference>
<gene>
    <name evidence="1" type="ORF">QBC46DRAFT_361052</name>
</gene>